<dbReference type="GO" id="GO:0005525">
    <property type="term" value="F:GTP binding"/>
    <property type="evidence" value="ECO:0007669"/>
    <property type="project" value="UniProtKB-KW"/>
</dbReference>
<dbReference type="NCBIfam" id="NF001591">
    <property type="entry name" value="PRK00393.1"/>
    <property type="match status" value="1"/>
</dbReference>
<dbReference type="InterPro" id="IPR032677">
    <property type="entry name" value="GTP_cyclohydro_II"/>
</dbReference>
<keyword evidence="2 9" id="KW-0686">Riboflavin biosynthesis</keyword>
<dbReference type="InterPro" id="IPR024072">
    <property type="entry name" value="DHFR-like_dom_sf"/>
</dbReference>
<dbReference type="SUPFAM" id="SSF53597">
    <property type="entry name" value="Dihydrofolate reductase-like"/>
    <property type="match status" value="1"/>
</dbReference>
<name>A0A5J6V950_9MICO</name>
<dbReference type="Pfam" id="PF01872">
    <property type="entry name" value="RibD_C"/>
    <property type="match status" value="1"/>
</dbReference>
<dbReference type="AlphaFoldDB" id="A0A5J6V950"/>
<dbReference type="SUPFAM" id="SSF142695">
    <property type="entry name" value="RibA-like"/>
    <property type="match status" value="1"/>
</dbReference>
<feature type="domain" description="GTP cyclohydrolase II" evidence="10">
    <location>
        <begin position="25"/>
        <end position="195"/>
    </location>
</feature>
<dbReference type="UniPathway" id="UPA00275">
    <property type="reaction ID" value="UER00400"/>
</dbReference>
<accession>A0A5J6V950</accession>
<dbReference type="GO" id="GO:0008703">
    <property type="term" value="F:5-amino-6-(5-phosphoribosylamino)uracil reductase activity"/>
    <property type="evidence" value="ECO:0007669"/>
    <property type="project" value="InterPro"/>
</dbReference>
<dbReference type="NCBIfam" id="TIGR00505">
    <property type="entry name" value="ribA"/>
    <property type="match status" value="1"/>
</dbReference>
<dbReference type="GO" id="GO:0008686">
    <property type="term" value="F:3,4-dihydroxy-2-butanone-4-phosphate synthase activity"/>
    <property type="evidence" value="ECO:0007669"/>
    <property type="project" value="TreeGrafter"/>
</dbReference>
<reference evidence="12 13" key="1">
    <citation type="submission" date="2019-09" db="EMBL/GenBank/DDBJ databases">
        <title>Serinicoccus pratensis sp. nov., isolated from meadow soil.</title>
        <authorList>
            <person name="Zhang W."/>
        </authorList>
    </citation>
    <scope>NUCLEOTIDE SEQUENCE [LARGE SCALE GENOMIC DNA]</scope>
    <source>
        <strain evidence="12 13">W204</strain>
    </source>
</reference>
<comment type="catalytic activity">
    <reaction evidence="8 9">
        <text>GTP + 4 H2O = 2,5-diamino-6-hydroxy-4-(5-phosphoribosylamino)-pyrimidine + formate + 2 phosphate + 3 H(+)</text>
        <dbReference type="Rhea" id="RHEA:23704"/>
        <dbReference type="ChEBI" id="CHEBI:15377"/>
        <dbReference type="ChEBI" id="CHEBI:15378"/>
        <dbReference type="ChEBI" id="CHEBI:15740"/>
        <dbReference type="ChEBI" id="CHEBI:37565"/>
        <dbReference type="ChEBI" id="CHEBI:43474"/>
        <dbReference type="ChEBI" id="CHEBI:58614"/>
        <dbReference type="EC" id="3.5.4.25"/>
    </reaction>
</comment>
<evidence type="ECO:0000259" key="11">
    <source>
        <dbReference type="Pfam" id="PF01872"/>
    </source>
</evidence>
<dbReference type="HAMAP" id="MF_00179">
    <property type="entry name" value="RibA"/>
    <property type="match status" value="1"/>
</dbReference>
<evidence type="ECO:0000256" key="2">
    <source>
        <dbReference type="ARBA" id="ARBA00022619"/>
    </source>
</evidence>
<keyword evidence="5 9" id="KW-0378">Hydrolase</keyword>
<dbReference type="OrthoDB" id="9793111at2"/>
<feature type="binding site" evidence="9">
    <location>
        <begin position="119"/>
        <end position="121"/>
    </location>
    <ligand>
        <name>GTP</name>
        <dbReference type="ChEBI" id="CHEBI:37565"/>
    </ligand>
</feature>
<keyword evidence="7 9" id="KW-0342">GTP-binding</keyword>
<dbReference type="GO" id="GO:0009231">
    <property type="term" value="P:riboflavin biosynthetic process"/>
    <property type="evidence" value="ECO:0007669"/>
    <property type="project" value="UniProtKB-UniRule"/>
</dbReference>
<feature type="binding site" evidence="9">
    <location>
        <begin position="75"/>
        <end position="79"/>
    </location>
    <ligand>
        <name>GTP</name>
        <dbReference type="ChEBI" id="CHEBI:37565"/>
    </ligand>
</feature>
<evidence type="ECO:0000313" key="12">
    <source>
        <dbReference type="EMBL" id="QFG69661.1"/>
    </source>
</evidence>
<dbReference type="Proteomes" id="UP000326546">
    <property type="component" value="Chromosome"/>
</dbReference>
<keyword evidence="3 9" id="KW-0479">Metal-binding</keyword>
<feature type="binding site" evidence="9">
    <location>
        <position position="176"/>
    </location>
    <ligand>
        <name>GTP</name>
        <dbReference type="ChEBI" id="CHEBI:37565"/>
    </ligand>
</feature>
<dbReference type="EMBL" id="CP044427">
    <property type="protein sequence ID" value="QFG69661.1"/>
    <property type="molecule type" value="Genomic_DNA"/>
</dbReference>
<dbReference type="InterPro" id="IPR000926">
    <property type="entry name" value="RibA"/>
</dbReference>
<sequence>MGRTILGGVTSSLAIPLPDPSSVERLADTVLPTRHGTFRMTAYRDDVGLEHVVLSVGITDESAPGHHIGRAPLVRVHSECLTGDALGSRRCDCGEQLQRALHLIMQDGYGALVYVGGHEGRGIGLVEKLRAYELQDTGVDTVDANLRLGHDADQRTYGQTAAMLKDLGIRVVRLLSCNPAKQEALTELGVRVVSRQSLIVPRRPENAAYLRTKRERMGHDPESVDEWQALLHGGGVLTTGVLTERYADLVHPDGPKVIAQLGQSMDGFIASRTGDAVFVTGEEDREHLHRLRALVDAVVVGSATAAADDPQLTVRAVPGPHPTRVVLDPRGTLPGDSRLLTDATAPTLWIVGQGVEPVPAGDHVEVVAWHSEGPMDPAGVLSLLRERGLERVLVEGGGRLVTAFVEAGMVDRLYLTVAPVLIGDGVPGLRLAGTDRLADALRPPVVRRWQAGEDIVTELDLAATRTASRVMPV</sequence>
<keyword evidence="6 9" id="KW-0862">Zinc</keyword>
<dbReference type="GO" id="GO:0003935">
    <property type="term" value="F:GTP cyclohydrolase II activity"/>
    <property type="evidence" value="ECO:0007669"/>
    <property type="project" value="UniProtKB-UniRule"/>
</dbReference>
<organism evidence="12 13">
    <name type="scientific">Ornithinimicrobium pratense</name>
    <dbReference type="NCBI Taxonomy" id="2593973"/>
    <lineage>
        <taxon>Bacteria</taxon>
        <taxon>Bacillati</taxon>
        <taxon>Actinomycetota</taxon>
        <taxon>Actinomycetes</taxon>
        <taxon>Micrococcales</taxon>
        <taxon>Ornithinimicrobiaceae</taxon>
        <taxon>Ornithinimicrobium</taxon>
    </lineage>
</organism>
<dbReference type="GO" id="GO:0008270">
    <property type="term" value="F:zinc ion binding"/>
    <property type="evidence" value="ECO:0007669"/>
    <property type="project" value="UniProtKB-UniRule"/>
</dbReference>
<feature type="binding site" evidence="9">
    <location>
        <position position="93"/>
    </location>
    <ligand>
        <name>Zn(2+)</name>
        <dbReference type="ChEBI" id="CHEBI:29105"/>
        <note>catalytic</note>
    </ligand>
</feature>
<dbReference type="PANTHER" id="PTHR21327">
    <property type="entry name" value="GTP CYCLOHYDROLASE II-RELATED"/>
    <property type="match status" value="1"/>
</dbReference>
<feature type="binding site" evidence="9">
    <location>
        <position position="96"/>
    </location>
    <ligand>
        <name>GTP</name>
        <dbReference type="ChEBI" id="CHEBI:37565"/>
    </ligand>
</feature>
<feature type="binding site" evidence="9">
    <location>
        <position position="181"/>
    </location>
    <ligand>
        <name>GTP</name>
        <dbReference type="ChEBI" id="CHEBI:37565"/>
    </ligand>
</feature>
<dbReference type="KEGG" id="serw:FY030_13995"/>
<evidence type="ECO:0000256" key="9">
    <source>
        <dbReference type="HAMAP-Rule" id="MF_00179"/>
    </source>
</evidence>
<proteinExistence type="inferred from homology"/>
<dbReference type="EC" id="3.5.4.25" evidence="9"/>
<evidence type="ECO:0000256" key="3">
    <source>
        <dbReference type="ARBA" id="ARBA00022723"/>
    </source>
</evidence>
<dbReference type="CDD" id="cd00641">
    <property type="entry name" value="GTP_cyclohydro2"/>
    <property type="match status" value="1"/>
</dbReference>
<evidence type="ECO:0000256" key="1">
    <source>
        <dbReference type="ARBA" id="ARBA00004853"/>
    </source>
</evidence>
<keyword evidence="4 9" id="KW-0547">Nucleotide-binding</keyword>
<gene>
    <name evidence="9 12" type="primary">ribA</name>
    <name evidence="12" type="ORF">FY030_13995</name>
</gene>
<evidence type="ECO:0000259" key="10">
    <source>
        <dbReference type="Pfam" id="PF00925"/>
    </source>
</evidence>
<keyword evidence="13" id="KW-1185">Reference proteome</keyword>
<feature type="active site" description="Proton acceptor" evidence="9">
    <location>
        <position position="153"/>
    </location>
</feature>
<feature type="binding site" evidence="9">
    <location>
        <position position="80"/>
    </location>
    <ligand>
        <name>Zn(2+)</name>
        <dbReference type="ChEBI" id="CHEBI:29105"/>
        <note>catalytic</note>
    </ligand>
</feature>
<comment type="pathway">
    <text evidence="1 9">Cofactor biosynthesis; riboflavin biosynthesis; 5-amino-6-(D-ribitylamino)uracil from GTP: step 1/4.</text>
</comment>
<dbReference type="InterPro" id="IPR036144">
    <property type="entry name" value="RibA-like_sf"/>
</dbReference>
<feature type="active site" description="Nucleophile" evidence="9">
    <location>
        <position position="155"/>
    </location>
</feature>
<evidence type="ECO:0000256" key="6">
    <source>
        <dbReference type="ARBA" id="ARBA00022833"/>
    </source>
</evidence>
<comment type="similarity">
    <text evidence="9">Belongs to the GTP cyclohydrolase II family.</text>
</comment>
<dbReference type="Pfam" id="PF00925">
    <property type="entry name" value="GTP_cyclohydro2"/>
    <property type="match status" value="1"/>
</dbReference>
<evidence type="ECO:0000256" key="7">
    <source>
        <dbReference type="ARBA" id="ARBA00023134"/>
    </source>
</evidence>
<evidence type="ECO:0000313" key="13">
    <source>
        <dbReference type="Proteomes" id="UP000326546"/>
    </source>
</evidence>
<comment type="cofactor">
    <cofactor evidence="9">
        <name>Zn(2+)</name>
        <dbReference type="ChEBI" id="CHEBI:29105"/>
    </cofactor>
    <text evidence="9">Binds 1 zinc ion per subunit.</text>
</comment>
<dbReference type="PANTHER" id="PTHR21327:SF18">
    <property type="entry name" value="3,4-DIHYDROXY-2-BUTANONE 4-PHOSPHATE SYNTHASE"/>
    <property type="match status" value="1"/>
</dbReference>
<comment type="function">
    <text evidence="9">Catalyzes the conversion of GTP to 2,5-diamino-6-ribosylamino-4(3H)-pyrimidinone 5'-phosphate (DARP), formate and pyrophosphate.</text>
</comment>
<evidence type="ECO:0000256" key="4">
    <source>
        <dbReference type="ARBA" id="ARBA00022741"/>
    </source>
</evidence>
<dbReference type="GO" id="GO:0005829">
    <property type="term" value="C:cytosol"/>
    <property type="evidence" value="ECO:0007669"/>
    <property type="project" value="TreeGrafter"/>
</dbReference>
<protein>
    <recommendedName>
        <fullName evidence="9">GTP cyclohydrolase-2</fullName>
        <ecNumber evidence="9">3.5.4.25</ecNumber>
    </recommendedName>
    <alternativeName>
        <fullName evidence="9">GTP cyclohydrolase II</fullName>
    </alternativeName>
</protein>
<feature type="binding site" evidence="9">
    <location>
        <position position="141"/>
    </location>
    <ligand>
        <name>GTP</name>
        <dbReference type="ChEBI" id="CHEBI:37565"/>
    </ligand>
</feature>
<feature type="binding site" evidence="9">
    <location>
        <position position="91"/>
    </location>
    <ligand>
        <name>Zn(2+)</name>
        <dbReference type="ChEBI" id="CHEBI:29105"/>
        <note>catalytic</note>
    </ligand>
</feature>
<dbReference type="Gene3D" id="3.40.50.10990">
    <property type="entry name" value="GTP cyclohydrolase II"/>
    <property type="match status" value="1"/>
</dbReference>
<evidence type="ECO:0000256" key="8">
    <source>
        <dbReference type="ARBA" id="ARBA00049295"/>
    </source>
</evidence>
<dbReference type="Gene3D" id="3.40.430.10">
    <property type="entry name" value="Dihydrofolate Reductase, subunit A"/>
    <property type="match status" value="1"/>
</dbReference>
<dbReference type="InterPro" id="IPR002734">
    <property type="entry name" value="RibDG_C"/>
</dbReference>
<evidence type="ECO:0000256" key="5">
    <source>
        <dbReference type="ARBA" id="ARBA00022801"/>
    </source>
</evidence>
<feature type="domain" description="Bacterial bifunctional deaminase-reductase C-terminal" evidence="11">
    <location>
        <begin position="255"/>
        <end position="426"/>
    </location>
</feature>